<gene>
    <name evidence="2" type="ORF">A6A04_20695</name>
</gene>
<reference evidence="2 3" key="1">
    <citation type="submission" date="2016-04" db="EMBL/GenBank/DDBJ databases">
        <title>Draft genome sequence of freshwater magnetotactic bacteria Magnetospirillum marisnigri SP-1 and Magnetospirillum moscoviense BB-1.</title>
        <authorList>
            <person name="Koziaeva V."/>
            <person name="Dziuba M.V."/>
            <person name="Ivanov T.M."/>
            <person name="Kuznetsov B."/>
            <person name="Grouzdev D.S."/>
        </authorList>
    </citation>
    <scope>NUCLEOTIDE SEQUENCE [LARGE SCALE GENOMIC DNA]</scope>
    <source>
        <strain evidence="2 3">SP-1</strain>
    </source>
</reference>
<dbReference type="PANTHER" id="PTHR11102">
    <property type="entry name" value="SEL-1-LIKE PROTEIN"/>
    <property type="match status" value="1"/>
</dbReference>
<accession>A0A178MEG9</accession>
<dbReference type="Pfam" id="PF01706">
    <property type="entry name" value="FliG_C"/>
    <property type="match status" value="1"/>
</dbReference>
<dbReference type="InterPro" id="IPR006597">
    <property type="entry name" value="Sel1-like"/>
</dbReference>
<dbReference type="Proteomes" id="UP000078428">
    <property type="component" value="Unassembled WGS sequence"/>
</dbReference>
<dbReference type="EMBL" id="LWQT01000092">
    <property type="protein sequence ID" value="OAN46244.1"/>
    <property type="molecule type" value="Genomic_DNA"/>
</dbReference>
<comment type="caution">
    <text evidence="2">The sequence shown here is derived from an EMBL/GenBank/DDBJ whole genome shotgun (WGS) entry which is preliminary data.</text>
</comment>
<dbReference type="SUPFAM" id="SSF81901">
    <property type="entry name" value="HCP-like"/>
    <property type="match status" value="2"/>
</dbReference>
<dbReference type="Gene3D" id="1.25.40.10">
    <property type="entry name" value="Tetratricopeptide repeat domain"/>
    <property type="match status" value="3"/>
</dbReference>
<evidence type="ECO:0000259" key="1">
    <source>
        <dbReference type="Pfam" id="PF01706"/>
    </source>
</evidence>
<dbReference type="STRING" id="1285242.A6A04_20695"/>
<dbReference type="InterPro" id="IPR011990">
    <property type="entry name" value="TPR-like_helical_dom_sf"/>
</dbReference>
<keyword evidence="3" id="KW-1185">Reference proteome</keyword>
<organism evidence="2 3">
    <name type="scientific">Paramagnetospirillum marisnigri</name>
    <dbReference type="NCBI Taxonomy" id="1285242"/>
    <lineage>
        <taxon>Bacteria</taxon>
        <taxon>Pseudomonadati</taxon>
        <taxon>Pseudomonadota</taxon>
        <taxon>Alphaproteobacteria</taxon>
        <taxon>Rhodospirillales</taxon>
        <taxon>Magnetospirillaceae</taxon>
        <taxon>Paramagnetospirillum</taxon>
    </lineage>
</organism>
<proteinExistence type="predicted"/>
<protein>
    <recommendedName>
        <fullName evidence="1">Flagellar motor switch protein FliG C-terminal domain-containing protein</fullName>
    </recommendedName>
</protein>
<feature type="domain" description="Flagellar motor switch protein FliG C-terminal" evidence="1">
    <location>
        <begin position="557"/>
        <end position="625"/>
    </location>
</feature>
<dbReference type="Pfam" id="PF08238">
    <property type="entry name" value="Sel1"/>
    <property type="match status" value="8"/>
</dbReference>
<dbReference type="AlphaFoldDB" id="A0A178MEG9"/>
<evidence type="ECO:0000313" key="3">
    <source>
        <dbReference type="Proteomes" id="UP000078428"/>
    </source>
</evidence>
<dbReference type="InterPro" id="IPR050767">
    <property type="entry name" value="Sel1_AlgK"/>
</dbReference>
<dbReference type="SMART" id="SM00671">
    <property type="entry name" value="SEL1"/>
    <property type="match status" value="8"/>
</dbReference>
<dbReference type="PANTHER" id="PTHR11102:SF160">
    <property type="entry name" value="ERAD-ASSOCIATED E3 UBIQUITIN-PROTEIN LIGASE COMPONENT HRD3"/>
    <property type="match status" value="1"/>
</dbReference>
<sequence length="629" mass="68269">MWLWNTTDEDIQAALYGDYVSEKGTCCVDPGEVKEIGTIAPNGVSLRLVFTPRRAASRVYDYDLAATGAVVEHPTLGTATRLPDPVPLPEPWLVNHALSPEIVAAAEAGDAEAQYQLGFNLFWGFPYTDEATGYRWLEASAAQDHPAGCRYLGEILFGGDEFSGIEQDLDRAVALFDIAGHGGWPGGWSKMAYAYEHGTLFPRGPDQALHYLKLAAEGGDTLDALKLARRHEDGDGVPHDLNQVIHWLRVSAERGQSRFGDAELSLGMMYHLGHGARQDFAEAERWYARAAELGVQRAKDILEQGFATPPQDTEDAWDMLTQNAPVVVTAITKRALKGNAEAMIELAMRHIYGRGLPHDPAQATAWLRQAAETGNAEACRLLAQRLENGEGADIDHGSALALYHRAANQGDEEAMVGAGRLLMEKGDGMAALAYLDRAANDWHASACRLIGNIYRHGIGVPANPGRAEVHYMLAVATNDPETMVGLARLYASDGHKAEIAELLEQAIDLIHWPACELMEELCPGWGAAPNNQSMTPRSVEAENTNTDITVAAFEAFLVGLTGVDIRRLIAATYRLNLICALKGTPEAARQRLFINLTDAAKADVAFTMEAVGPARFEDTVRAIAGILPE</sequence>
<dbReference type="InterPro" id="IPR023087">
    <property type="entry name" value="Flg_Motor_Flig_C"/>
</dbReference>
<evidence type="ECO:0000313" key="2">
    <source>
        <dbReference type="EMBL" id="OAN46244.1"/>
    </source>
</evidence>
<name>A0A178MEG9_9PROT</name>